<dbReference type="InterPro" id="IPR013078">
    <property type="entry name" value="His_Pase_superF_clade-1"/>
</dbReference>
<dbReference type="InterPro" id="IPR029033">
    <property type="entry name" value="His_PPase_superfam"/>
</dbReference>
<sequence>MNQTLWIARHGDRQDHADSNWYRSSSNPFDPPLSAKGEKQAIALAQRLGEEKINYIFASPFLRTVATAHAVAEVLDLPVQLEPGLGEFLSGYTFPYLPKTRSPSELKADFPRINLNYQSPQSLQYPETWSMAQQRMTSTIQRLTTQYPENLLLVGHAASVKGLTQALITRKPKLKTSLCSLVKLVADDHGWNLELAGDTSHLELAGVASQSHLLRAALRYYRYYRYAYRYQPELPR</sequence>
<evidence type="ECO:0000313" key="1">
    <source>
        <dbReference type="EMBL" id="GCE95626.1"/>
    </source>
</evidence>
<comment type="caution">
    <text evidence="1">The sequence shown here is derived from an EMBL/GenBank/DDBJ whole genome shotgun (WGS) entry which is preliminary data.</text>
</comment>
<dbReference type="PANTHER" id="PTHR16469:SF27">
    <property type="entry name" value="UBIQUITIN-ASSOCIATED AND SH3 DOMAIN-CONTAINING BA-RELATED"/>
    <property type="match status" value="1"/>
</dbReference>
<dbReference type="RefSeq" id="WP_014274135.1">
    <property type="nucleotide sequence ID" value="NZ_BIMW01000144.1"/>
</dbReference>
<keyword evidence="2" id="KW-1185">Reference proteome</keyword>
<dbReference type="PANTHER" id="PTHR16469">
    <property type="entry name" value="UBIQUITIN-ASSOCIATED AND SH3 DOMAIN-CONTAINING BA-RELATED"/>
    <property type="match status" value="1"/>
</dbReference>
<dbReference type="GeneID" id="301684470"/>
<dbReference type="InterPro" id="IPR051710">
    <property type="entry name" value="Phosphatase_SH3-domain"/>
</dbReference>
<dbReference type="Gene3D" id="3.40.50.1240">
    <property type="entry name" value="Phosphoglycerate mutase-like"/>
    <property type="match status" value="1"/>
</dbReference>
<proteinExistence type="predicted"/>
<dbReference type="EMBL" id="BIMW01000144">
    <property type="protein sequence ID" value="GCE95626.1"/>
    <property type="molecule type" value="Genomic_DNA"/>
</dbReference>
<dbReference type="SMART" id="SM00855">
    <property type="entry name" value="PGAM"/>
    <property type="match status" value="1"/>
</dbReference>
<reference evidence="1 2" key="1">
    <citation type="journal article" date="2019" name="J Genomics">
        <title>The Draft Genome of a Hydrogen-producing Cyanobacterium, Arthrospira platensis NIES-46.</title>
        <authorList>
            <person name="Suzuki S."/>
            <person name="Yamaguchi H."/>
            <person name="Kawachi M."/>
        </authorList>
    </citation>
    <scope>NUCLEOTIDE SEQUENCE [LARGE SCALE GENOMIC DNA]</scope>
    <source>
        <strain evidence="1 2">NIES-46</strain>
    </source>
</reference>
<dbReference type="SUPFAM" id="SSF53254">
    <property type="entry name" value="Phosphoglycerate mutase-like"/>
    <property type="match status" value="1"/>
</dbReference>
<dbReference type="Pfam" id="PF00300">
    <property type="entry name" value="His_Phos_1"/>
    <property type="match status" value="1"/>
</dbReference>
<protein>
    <submittedName>
        <fullName evidence="1">Phosphoglycerate mutase family protein</fullName>
    </submittedName>
</protein>
<organism evidence="1 2">
    <name type="scientific">Limnospira platensis NIES-46</name>
    <dbReference type="NCBI Taxonomy" id="1236695"/>
    <lineage>
        <taxon>Bacteria</taxon>
        <taxon>Bacillati</taxon>
        <taxon>Cyanobacteriota</taxon>
        <taxon>Cyanophyceae</taxon>
        <taxon>Oscillatoriophycideae</taxon>
        <taxon>Oscillatoriales</taxon>
        <taxon>Sirenicapillariaceae</taxon>
        <taxon>Limnospira</taxon>
    </lineage>
</organism>
<dbReference type="Proteomes" id="UP000326169">
    <property type="component" value="Unassembled WGS sequence"/>
</dbReference>
<evidence type="ECO:0000313" key="2">
    <source>
        <dbReference type="Proteomes" id="UP000326169"/>
    </source>
</evidence>
<gene>
    <name evidence="1" type="ORF">NIES46_36920</name>
</gene>
<name>A0A5M3TCK4_LIMPL</name>
<dbReference type="CDD" id="cd07067">
    <property type="entry name" value="HP_PGM_like"/>
    <property type="match status" value="1"/>
</dbReference>
<accession>A0A5M3TCK4</accession>